<protein>
    <submittedName>
        <fullName evidence="1">Uncharacterized protein</fullName>
    </submittedName>
</protein>
<organism evidence="1 2">
    <name type="scientific">Immersiella caudata</name>
    <dbReference type="NCBI Taxonomy" id="314043"/>
    <lineage>
        <taxon>Eukaryota</taxon>
        <taxon>Fungi</taxon>
        <taxon>Dikarya</taxon>
        <taxon>Ascomycota</taxon>
        <taxon>Pezizomycotina</taxon>
        <taxon>Sordariomycetes</taxon>
        <taxon>Sordariomycetidae</taxon>
        <taxon>Sordariales</taxon>
        <taxon>Lasiosphaeriaceae</taxon>
        <taxon>Immersiella</taxon>
    </lineage>
</organism>
<gene>
    <name evidence="1" type="ORF">B0T14DRAFT_569032</name>
</gene>
<dbReference type="EMBL" id="JAULSU010000005">
    <property type="protein sequence ID" value="KAK0617542.1"/>
    <property type="molecule type" value="Genomic_DNA"/>
</dbReference>
<name>A0AA40BXT3_9PEZI</name>
<evidence type="ECO:0000313" key="1">
    <source>
        <dbReference type="EMBL" id="KAK0617542.1"/>
    </source>
</evidence>
<proteinExistence type="predicted"/>
<dbReference type="AlphaFoldDB" id="A0AA40BXT3"/>
<accession>A0AA40BXT3</accession>
<dbReference type="Proteomes" id="UP001175000">
    <property type="component" value="Unassembled WGS sequence"/>
</dbReference>
<reference evidence="1" key="1">
    <citation type="submission" date="2023-06" db="EMBL/GenBank/DDBJ databases">
        <title>Genome-scale phylogeny and comparative genomics of the fungal order Sordariales.</title>
        <authorList>
            <consortium name="Lawrence Berkeley National Laboratory"/>
            <person name="Hensen N."/>
            <person name="Bonometti L."/>
            <person name="Westerberg I."/>
            <person name="Brannstrom I.O."/>
            <person name="Guillou S."/>
            <person name="Cros-Aarteil S."/>
            <person name="Calhoun S."/>
            <person name="Haridas S."/>
            <person name="Kuo A."/>
            <person name="Mondo S."/>
            <person name="Pangilinan J."/>
            <person name="Riley R."/>
            <person name="Labutti K."/>
            <person name="Andreopoulos B."/>
            <person name="Lipzen A."/>
            <person name="Chen C."/>
            <person name="Yanf M."/>
            <person name="Daum C."/>
            <person name="Ng V."/>
            <person name="Clum A."/>
            <person name="Steindorff A."/>
            <person name="Ohm R."/>
            <person name="Martin F."/>
            <person name="Silar P."/>
            <person name="Natvig D."/>
            <person name="Lalanne C."/>
            <person name="Gautier V."/>
            <person name="Ament-Velasquez S.L."/>
            <person name="Kruys A."/>
            <person name="Hutchinson M.I."/>
            <person name="Powell A.J."/>
            <person name="Barry K."/>
            <person name="Miller A.N."/>
            <person name="Grigoriev I.V."/>
            <person name="Debuchy R."/>
            <person name="Gladieux P."/>
            <person name="Thoren M.H."/>
            <person name="Johannesson H."/>
        </authorList>
    </citation>
    <scope>NUCLEOTIDE SEQUENCE</scope>
    <source>
        <strain evidence="1">CBS 606.72</strain>
    </source>
</reference>
<sequence length="447" mass="50543">MADAHFNDHSADGCLEVLQNLFLDFSEAGKGKNRDYKEQWAVCEGLGLFFSTEYGSEVYRYTIVLIGRLFLSMLARLEQEKLLSKDSEAHSLGLIMGLFVGVEENMGFTLEAKEELLEPKTAKKEWSLAKYANYIVAYARKYDIQIRGPSGLEELVAQAPAIVELPSNTGKTDPCGFDDALKAYSLKNACVLDHLSKRRKQGTTLIGGDALDITTWTAAERKEASYRGNDPVSQGILDILKADNTPSATRWAAISNPANLDRRHLRTIAEKPIDIYDYRLICSPPFGEYAICDEGETCLCEKPAAAKPDHIWKYTAAGKYKRYTMRVVADMRDPDLWRLSTFNDNACWGTVEVIQNYFLDFEEVAGRDYKEQIDDVDTLKDTIHLMGRLFRCMLARLERERLLSKDSEILNLGLIMALFIAMPNMMPAALELSTENEWFGPEKDNKR</sequence>
<comment type="caution">
    <text evidence="1">The sequence shown here is derived from an EMBL/GenBank/DDBJ whole genome shotgun (WGS) entry which is preliminary data.</text>
</comment>
<keyword evidence="2" id="KW-1185">Reference proteome</keyword>
<evidence type="ECO:0000313" key="2">
    <source>
        <dbReference type="Proteomes" id="UP001175000"/>
    </source>
</evidence>